<gene>
    <name evidence="2" type="ORF">ACFSQW_10185</name>
</gene>
<dbReference type="Proteomes" id="UP001597440">
    <property type="component" value="Unassembled WGS sequence"/>
</dbReference>
<sequence length="74" mass="8304">MFSIGILFMYVVWGGFIAIVLYGLYRVLSALLEKYLIAKREHTAALIQQSEALKEIASAIRESNDRNGTPSEII</sequence>
<dbReference type="EMBL" id="JBHULD010000014">
    <property type="protein sequence ID" value="MFD2554759.1"/>
    <property type="molecule type" value="Genomic_DNA"/>
</dbReference>
<reference evidence="3" key="1">
    <citation type="journal article" date="2019" name="Int. J. Syst. Evol. Microbiol.">
        <title>The Global Catalogue of Microorganisms (GCM) 10K type strain sequencing project: providing services to taxonomists for standard genome sequencing and annotation.</title>
        <authorList>
            <consortium name="The Broad Institute Genomics Platform"/>
            <consortium name="The Broad Institute Genome Sequencing Center for Infectious Disease"/>
            <person name="Wu L."/>
            <person name="Ma J."/>
        </authorList>
    </citation>
    <scope>NUCLEOTIDE SEQUENCE [LARGE SCALE GENOMIC DNA]</scope>
    <source>
        <strain evidence="3">KCTC 52298</strain>
    </source>
</reference>
<accession>A0ABW5L0P4</accession>
<organism evidence="2 3">
    <name type="scientific">Sphingobacterium tabacisoli</name>
    <dbReference type="NCBI Taxonomy" id="2044855"/>
    <lineage>
        <taxon>Bacteria</taxon>
        <taxon>Pseudomonadati</taxon>
        <taxon>Bacteroidota</taxon>
        <taxon>Sphingobacteriia</taxon>
        <taxon>Sphingobacteriales</taxon>
        <taxon>Sphingobacteriaceae</taxon>
        <taxon>Sphingobacterium</taxon>
    </lineage>
</organism>
<evidence type="ECO:0000313" key="2">
    <source>
        <dbReference type="EMBL" id="MFD2554759.1"/>
    </source>
</evidence>
<feature type="transmembrane region" description="Helical" evidence="1">
    <location>
        <begin position="6"/>
        <end position="25"/>
    </location>
</feature>
<name>A0ABW5L0P4_9SPHI</name>
<keyword evidence="1" id="KW-0472">Membrane</keyword>
<keyword evidence="3" id="KW-1185">Reference proteome</keyword>
<comment type="caution">
    <text evidence="2">The sequence shown here is derived from an EMBL/GenBank/DDBJ whole genome shotgun (WGS) entry which is preliminary data.</text>
</comment>
<keyword evidence="1" id="KW-0812">Transmembrane</keyword>
<proteinExistence type="predicted"/>
<protein>
    <submittedName>
        <fullName evidence="2">Uncharacterized protein</fullName>
    </submittedName>
</protein>
<keyword evidence="1" id="KW-1133">Transmembrane helix</keyword>
<dbReference type="RefSeq" id="WP_210353150.1">
    <property type="nucleotide sequence ID" value="NZ_JAEQMU010000001.1"/>
</dbReference>
<evidence type="ECO:0000313" key="3">
    <source>
        <dbReference type="Proteomes" id="UP001597440"/>
    </source>
</evidence>
<evidence type="ECO:0000256" key="1">
    <source>
        <dbReference type="SAM" id="Phobius"/>
    </source>
</evidence>